<accession>A0A9X2W532</accession>
<comment type="caution">
    <text evidence="3">The sequence shown here is derived from an EMBL/GenBank/DDBJ whole genome shotgun (WGS) entry which is preliminary data.</text>
</comment>
<dbReference type="SUPFAM" id="SSF111369">
    <property type="entry name" value="HlyD-like secretion proteins"/>
    <property type="match status" value="1"/>
</dbReference>
<comment type="similarity">
    <text evidence="1">Belongs to the membrane fusion protein (MFP) (TC 8.A.1) family.</text>
</comment>
<organism evidence="3 4">
    <name type="scientific">Tsuneonella litorea</name>
    <dbReference type="NCBI Taxonomy" id="2976475"/>
    <lineage>
        <taxon>Bacteria</taxon>
        <taxon>Pseudomonadati</taxon>
        <taxon>Pseudomonadota</taxon>
        <taxon>Alphaproteobacteria</taxon>
        <taxon>Sphingomonadales</taxon>
        <taxon>Erythrobacteraceae</taxon>
        <taxon>Tsuneonella</taxon>
    </lineage>
</organism>
<evidence type="ECO:0000256" key="1">
    <source>
        <dbReference type="ARBA" id="ARBA00009477"/>
    </source>
</evidence>
<name>A0A9X2W532_9SPHN</name>
<dbReference type="Proteomes" id="UP001142648">
    <property type="component" value="Unassembled WGS sequence"/>
</dbReference>
<dbReference type="Gene3D" id="2.40.50.100">
    <property type="match status" value="1"/>
</dbReference>
<dbReference type="NCBIfam" id="TIGR01730">
    <property type="entry name" value="RND_mfp"/>
    <property type="match status" value="1"/>
</dbReference>
<dbReference type="PANTHER" id="PTHR30469">
    <property type="entry name" value="MULTIDRUG RESISTANCE PROTEIN MDTA"/>
    <property type="match status" value="1"/>
</dbReference>
<proteinExistence type="inferred from homology"/>
<dbReference type="Gene3D" id="1.10.287.470">
    <property type="entry name" value="Helix hairpin bin"/>
    <property type="match status" value="1"/>
</dbReference>
<dbReference type="EMBL" id="JAOAMV010000010">
    <property type="protein sequence ID" value="MCT2560200.1"/>
    <property type="molecule type" value="Genomic_DNA"/>
</dbReference>
<gene>
    <name evidence="3" type="ORF">N0B51_14550</name>
</gene>
<evidence type="ECO:0000313" key="4">
    <source>
        <dbReference type="Proteomes" id="UP001142648"/>
    </source>
</evidence>
<dbReference type="GO" id="GO:1990281">
    <property type="term" value="C:efflux pump complex"/>
    <property type="evidence" value="ECO:0007669"/>
    <property type="project" value="TreeGrafter"/>
</dbReference>
<sequence>MAQTQTLYGAIELSADNQFTLSAPVEATVAALLRPAGSPVARGQGVVSLRASPSTQATYAQNAAAARSAQQAYERAKRLRADGLVSDAEVESARSAAAGASAQARALSAQTGGLVLRSPGAGYVQSIVVNPGDLVAAGATVATIARAGDLRARFGLDPALVSQLVRGKGVRIARPGGGEAAIVPILSVDPSADPQTLLASLYASVPAGLGIGAGQTMTGEVTLAEASNAVTIPYSALLDEGGQPYVYVVTKGVAHRRDVVAGASDGPTVAIAKGVAVGDVVVTQGGTALEDGMKVRTK</sequence>
<dbReference type="RefSeq" id="WP_259963318.1">
    <property type="nucleotide sequence ID" value="NZ_JAOAMV010000010.1"/>
</dbReference>
<dbReference type="Pfam" id="PF25989">
    <property type="entry name" value="YknX_C"/>
    <property type="match status" value="1"/>
</dbReference>
<evidence type="ECO:0000259" key="2">
    <source>
        <dbReference type="Pfam" id="PF25989"/>
    </source>
</evidence>
<dbReference type="Gene3D" id="2.40.420.20">
    <property type="match status" value="1"/>
</dbReference>
<dbReference type="InterPro" id="IPR058637">
    <property type="entry name" value="YknX-like_C"/>
</dbReference>
<keyword evidence="4" id="KW-1185">Reference proteome</keyword>
<dbReference type="PANTHER" id="PTHR30469:SF38">
    <property type="entry name" value="HLYD FAMILY SECRETION PROTEIN"/>
    <property type="match status" value="1"/>
</dbReference>
<evidence type="ECO:0000313" key="3">
    <source>
        <dbReference type="EMBL" id="MCT2560200.1"/>
    </source>
</evidence>
<reference evidence="3" key="1">
    <citation type="submission" date="2022-09" db="EMBL/GenBank/DDBJ databases">
        <title>The genome sequence of Tsuneonella sp. YG55.</title>
        <authorList>
            <person name="Liu Y."/>
        </authorList>
    </citation>
    <scope>NUCLEOTIDE SEQUENCE</scope>
    <source>
        <strain evidence="3">YG55</strain>
    </source>
</reference>
<protein>
    <submittedName>
        <fullName evidence="3">Efflux RND transporter periplasmic adaptor subunit</fullName>
    </submittedName>
</protein>
<dbReference type="InterPro" id="IPR006143">
    <property type="entry name" value="RND_pump_MFP"/>
</dbReference>
<dbReference type="Gene3D" id="2.40.30.170">
    <property type="match status" value="1"/>
</dbReference>
<dbReference type="AlphaFoldDB" id="A0A9X2W532"/>
<feature type="domain" description="YknX-like C-terminal permuted SH3-like" evidence="2">
    <location>
        <begin position="229"/>
        <end position="296"/>
    </location>
</feature>
<dbReference type="GO" id="GO:0015562">
    <property type="term" value="F:efflux transmembrane transporter activity"/>
    <property type="evidence" value="ECO:0007669"/>
    <property type="project" value="TreeGrafter"/>
</dbReference>